<dbReference type="InterPro" id="IPR020845">
    <property type="entry name" value="AMP-binding_CS"/>
</dbReference>
<organism evidence="5 6">
    <name type="scientific">Piscinibacter aquaticus</name>
    <dbReference type="NCBI Taxonomy" id="392597"/>
    <lineage>
        <taxon>Bacteria</taxon>
        <taxon>Pseudomonadati</taxon>
        <taxon>Pseudomonadota</taxon>
        <taxon>Betaproteobacteria</taxon>
        <taxon>Burkholderiales</taxon>
        <taxon>Sphaerotilaceae</taxon>
        <taxon>Piscinibacter</taxon>
    </lineage>
</organism>
<dbReference type="Gene3D" id="3.40.50.12780">
    <property type="entry name" value="N-terminal domain of ligase-like"/>
    <property type="match status" value="1"/>
</dbReference>
<evidence type="ECO:0000256" key="1">
    <source>
        <dbReference type="ARBA" id="ARBA00022450"/>
    </source>
</evidence>
<keyword evidence="1" id="KW-0596">Phosphopantetheine</keyword>
<dbReference type="Pfam" id="PF00501">
    <property type="entry name" value="AMP-binding"/>
    <property type="match status" value="1"/>
</dbReference>
<dbReference type="AlphaFoldDB" id="A0A5C6U0L3"/>
<dbReference type="PANTHER" id="PTHR44845">
    <property type="entry name" value="CARRIER DOMAIN-CONTAINING PROTEIN"/>
    <property type="match status" value="1"/>
</dbReference>
<feature type="region of interest" description="Disordered" evidence="3">
    <location>
        <begin position="356"/>
        <end position="382"/>
    </location>
</feature>
<dbReference type="PROSITE" id="PS00455">
    <property type="entry name" value="AMP_BINDING"/>
    <property type="match status" value="1"/>
</dbReference>
<evidence type="ECO:0000259" key="4">
    <source>
        <dbReference type="Pfam" id="PF00501"/>
    </source>
</evidence>
<dbReference type="EMBL" id="VOPW01000001">
    <property type="protein sequence ID" value="TXC66080.1"/>
    <property type="molecule type" value="Genomic_DNA"/>
</dbReference>
<protein>
    <submittedName>
        <fullName evidence="5">AMP-binding protein</fullName>
    </submittedName>
</protein>
<evidence type="ECO:0000313" key="5">
    <source>
        <dbReference type="EMBL" id="TXC66080.1"/>
    </source>
</evidence>
<keyword evidence="2" id="KW-0597">Phosphoprotein</keyword>
<feature type="domain" description="AMP-dependent synthetase/ligase" evidence="4">
    <location>
        <begin position="1"/>
        <end position="335"/>
    </location>
</feature>
<dbReference type="Proteomes" id="UP000321832">
    <property type="component" value="Unassembled WGS sequence"/>
</dbReference>
<proteinExistence type="predicted"/>
<reference evidence="5 6" key="1">
    <citation type="submission" date="2019-08" db="EMBL/GenBank/DDBJ databases">
        <authorList>
            <person name="Khan S.A."/>
            <person name="Jeon C.O."/>
            <person name="Jeong S.E."/>
        </authorList>
    </citation>
    <scope>NUCLEOTIDE SEQUENCE [LARGE SCALE GENOMIC DNA]</scope>
    <source>
        <strain evidence="6">IMCC1728</strain>
    </source>
</reference>
<keyword evidence="6" id="KW-1185">Reference proteome</keyword>
<dbReference type="PANTHER" id="PTHR44845:SF1">
    <property type="entry name" value="L-2-AMINOADIPATE REDUCTASE"/>
    <property type="match status" value="1"/>
</dbReference>
<dbReference type="InterPro" id="IPR000873">
    <property type="entry name" value="AMP-dep_synth/lig_dom"/>
</dbReference>
<sequence>MARHLADAGIGRDDIVAVHAERNAGLAWAMLGVLKAGAAFMLLDPAHPAARSAQCLLQARPRARLRLDTGGGLPPALEAALRELPIVASADWRAVRGSPQAAWRECSAQPPDRAVAAVDLAYVAFTSGSTGEPKAIAGTHSPLTHFFEWHGRQWSLQPGDRFSVLSGLGHDPLLRDVLGALWLGASCWMPESGRMGDPGYPATWMSGAGITVSHLTPAMAELIAARETDSPPTVLPALRHVFCGGEALRAVTVDTLRRLAPAAQWVNYYGATETPQAMGWHAVAPSLAADALPVPIGRGIDDVQLLVLNESGQLAGIGELGEIHVRTPYLARGYLHDAAETGRRFVPAPQPCDARDRMYRTGDLGRYRPDGEVDHAGRRDGQ</sequence>
<evidence type="ECO:0000256" key="2">
    <source>
        <dbReference type="ARBA" id="ARBA00022553"/>
    </source>
</evidence>
<gene>
    <name evidence="5" type="ORF">FSC37_09540</name>
</gene>
<name>A0A5C6U0L3_9BURK</name>
<accession>A0A5C6U0L3</accession>
<evidence type="ECO:0000256" key="3">
    <source>
        <dbReference type="SAM" id="MobiDB-lite"/>
    </source>
</evidence>
<evidence type="ECO:0000313" key="6">
    <source>
        <dbReference type="Proteomes" id="UP000321832"/>
    </source>
</evidence>
<comment type="caution">
    <text evidence="5">The sequence shown here is derived from an EMBL/GenBank/DDBJ whole genome shotgun (WGS) entry which is preliminary data.</text>
</comment>
<dbReference type="InterPro" id="IPR042099">
    <property type="entry name" value="ANL_N_sf"/>
</dbReference>
<dbReference type="SUPFAM" id="SSF56801">
    <property type="entry name" value="Acetyl-CoA synthetase-like"/>
    <property type="match status" value="1"/>
</dbReference>